<sequence>MKQILVALGLVAFLAGCSDGGNENTGGAGGDGGSGAAGGQGGAGGEGGQGGAGGAGGDDLQALYEAAVTDASTPEADEISDKLTEIRPDNAELVLDANGRVKMVTWTSYAGYDALVGMETTVPVEVWVTAAPKLAEFCKATGLKGAALDLRLEQLLGLPPGNGKTRVVELWVPMNSMFRPSPDMEIDDNVAQLDFPAGTPQTHIDWITNLRMTSYGDPGYPWTQLGYTYDWLPGGASEVGLSEFVISKGTMLAVADVKSQEEYCTP</sequence>
<dbReference type="Proteomes" id="UP001160301">
    <property type="component" value="Unassembled WGS sequence"/>
</dbReference>
<proteinExistence type="predicted"/>
<feature type="region of interest" description="Disordered" evidence="1">
    <location>
        <begin position="26"/>
        <end position="55"/>
    </location>
</feature>
<evidence type="ECO:0000313" key="2">
    <source>
        <dbReference type="EMBL" id="MDI1432479.1"/>
    </source>
</evidence>
<keyword evidence="3" id="KW-1185">Reference proteome</keyword>
<dbReference type="RefSeq" id="WP_136969761.1">
    <property type="nucleotide sequence ID" value="NZ_JARZHI010000021.1"/>
</dbReference>
<name>A0ABT6NVW8_9BACT</name>
<evidence type="ECO:0000256" key="1">
    <source>
        <dbReference type="SAM" id="MobiDB-lite"/>
    </source>
</evidence>
<evidence type="ECO:0000313" key="3">
    <source>
        <dbReference type="Proteomes" id="UP001160301"/>
    </source>
</evidence>
<gene>
    <name evidence="2" type="ORF">QHF89_23495</name>
</gene>
<protein>
    <submittedName>
        <fullName evidence="2">Membrane lipoprotein lipid attachment site-containing protein</fullName>
    </submittedName>
</protein>
<dbReference type="PROSITE" id="PS51257">
    <property type="entry name" value="PROKAR_LIPOPROTEIN"/>
    <property type="match status" value="1"/>
</dbReference>
<keyword evidence="2" id="KW-0449">Lipoprotein</keyword>
<dbReference type="EMBL" id="JARZHI010000021">
    <property type="protein sequence ID" value="MDI1432479.1"/>
    <property type="molecule type" value="Genomic_DNA"/>
</dbReference>
<reference evidence="2 3" key="1">
    <citation type="submission" date="2023-04" db="EMBL/GenBank/DDBJ databases">
        <title>The genome sequence of Polyangium sorediatum DSM14670.</title>
        <authorList>
            <person name="Zhang X."/>
        </authorList>
    </citation>
    <scope>NUCLEOTIDE SEQUENCE [LARGE SCALE GENOMIC DNA]</scope>
    <source>
        <strain evidence="2 3">DSM 14670</strain>
    </source>
</reference>
<organism evidence="2 3">
    <name type="scientific">Polyangium sorediatum</name>
    <dbReference type="NCBI Taxonomy" id="889274"/>
    <lineage>
        <taxon>Bacteria</taxon>
        <taxon>Pseudomonadati</taxon>
        <taxon>Myxococcota</taxon>
        <taxon>Polyangia</taxon>
        <taxon>Polyangiales</taxon>
        <taxon>Polyangiaceae</taxon>
        <taxon>Polyangium</taxon>
    </lineage>
</organism>
<comment type="caution">
    <text evidence="2">The sequence shown here is derived from an EMBL/GenBank/DDBJ whole genome shotgun (WGS) entry which is preliminary data.</text>
</comment>
<accession>A0ABT6NVW8</accession>